<evidence type="ECO:0000313" key="4">
    <source>
        <dbReference type="Proteomes" id="UP000054359"/>
    </source>
</evidence>
<dbReference type="PROSITE" id="PS50278">
    <property type="entry name" value="PDGF_2"/>
    <property type="match status" value="1"/>
</dbReference>
<dbReference type="OMA" id="CQPKSIQ"/>
<name>A0A087TUZ9_STEMI</name>
<dbReference type="AlphaFoldDB" id="A0A087TUZ9"/>
<evidence type="ECO:0000313" key="3">
    <source>
        <dbReference type="EMBL" id="KFM68938.1"/>
    </source>
</evidence>
<dbReference type="Gene3D" id="2.10.90.10">
    <property type="entry name" value="Cystine-knot cytokines"/>
    <property type="match status" value="1"/>
</dbReference>
<accession>A0A087TUZ9</accession>
<feature type="non-terminal residue" evidence="3">
    <location>
        <position position="142"/>
    </location>
</feature>
<keyword evidence="4" id="KW-1185">Reference proteome</keyword>
<sequence>MEIYIFMLFLSAFLISEARTKSDIDHKKKLGLAISHHNHIMSNFMCGTPQPRVVKVERLGYRLWPPATVLHRCGDSTGCCEKMSEQCVVKKEETVELYFRMLPITGHRKRGKIEMFTFTNHTECFCVDKQHVSRCLGSECEV</sequence>
<feature type="signal peptide" evidence="1">
    <location>
        <begin position="1"/>
        <end position="18"/>
    </location>
</feature>
<dbReference type="Proteomes" id="UP000054359">
    <property type="component" value="Unassembled WGS sequence"/>
</dbReference>
<protein>
    <recommendedName>
        <fullName evidence="2">Platelet-derived growth factor (PDGF) family profile domain-containing protein</fullName>
    </recommendedName>
</protein>
<dbReference type="InterPro" id="IPR029034">
    <property type="entry name" value="Cystine-knot_cytokine"/>
</dbReference>
<evidence type="ECO:0000259" key="2">
    <source>
        <dbReference type="PROSITE" id="PS50278"/>
    </source>
</evidence>
<dbReference type="SUPFAM" id="SSF57501">
    <property type="entry name" value="Cystine-knot cytokines"/>
    <property type="match status" value="1"/>
</dbReference>
<reference evidence="3 4" key="1">
    <citation type="submission" date="2013-11" db="EMBL/GenBank/DDBJ databases">
        <title>Genome sequencing of Stegodyphus mimosarum.</title>
        <authorList>
            <person name="Bechsgaard J."/>
        </authorList>
    </citation>
    <scope>NUCLEOTIDE SEQUENCE [LARGE SCALE GENOMIC DNA]</scope>
</reference>
<dbReference type="PANTHER" id="PTHR21719">
    <property type="entry name" value="FI06402P-RELATED"/>
    <property type="match status" value="1"/>
</dbReference>
<proteinExistence type="predicted"/>
<evidence type="ECO:0000256" key="1">
    <source>
        <dbReference type="SAM" id="SignalP"/>
    </source>
</evidence>
<gene>
    <name evidence="3" type="ORF">X975_27109</name>
</gene>
<dbReference type="InterPro" id="IPR000072">
    <property type="entry name" value="PDGF/VEGF_dom"/>
</dbReference>
<dbReference type="OrthoDB" id="6370328at2759"/>
<organism evidence="3 4">
    <name type="scientific">Stegodyphus mimosarum</name>
    <name type="common">African social velvet spider</name>
    <dbReference type="NCBI Taxonomy" id="407821"/>
    <lineage>
        <taxon>Eukaryota</taxon>
        <taxon>Metazoa</taxon>
        <taxon>Ecdysozoa</taxon>
        <taxon>Arthropoda</taxon>
        <taxon>Chelicerata</taxon>
        <taxon>Arachnida</taxon>
        <taxon>Araneae</taxon>
        <taxon>Araneomorphae</taxon>
        <taxon>Entelegynae</taxon>
        <taxon>Eresoidea</taxon>
        <taxon>Eresidae</taxon>
        <taxon>Stegodyphus</taxon>
    </lineage>
</organism>
<dbReference type="STRING" id="407821.A0A087TUZ9"/>
<dbReference type="GO" id="GO:0016020">
    <property type="term" value="C:membrane"/>
    <property type="evidence" value="ECO:0007669"/>
    <property type="project" value="InterPro"/>
</dbReference>
<dbReference type="PANTHER" id="PTHR21719:SF1">
    <property type="entry name" value="FI06402P-RELATED"/>
    <property type="match status" value="1"/>
</dbReference>
<keyword evidence="1" id="KW-0732">Signal</keyword>
<feature type="domain" description="Platelet-derived growth factor (PDGF) family profile" evidence="2">
    <location>
        <begin position="61"/>
        <end position="131"/>
    </location>
</feature>
<feature type="chain" id="PRO_5001829950" description="Platelet-derived growth factor (PDGF) family profile domain-containing protein" evidence="1">
    <location>
        <begin position="19"/>
        <end position="142"/>
    </location>
</feature>
<dbReference type="EMBL" id="KK116850">
    <property type="protein sequence ID" value="KFM68938.1"/>
    <property type="molecule type" value="Genomic_DNA"/>
</dbReference>
<dbReference type="GO" id="GO:0008083">
    <property type="term" value="F:growth factor activity"/>
    <property type="evidence" value="ECO:0007669"/>
    <property type="project" value="InterPro"/>
</dbReference>
<dbReference type="Pfam" id="PF00341">
    <property type="entry name" value="PDGF"/>
    <property type="match status" value="1"/>
</dbReference>